<name>A0ABD3XM04_SINWO</name>
<protein>
    <recommendedName>
        <fullName evidence="2">ZP domain-containing protein</fullName>
    </recommendedName>
</protein>
<evidence type="ECO:0000256" key="1">
    <source>
        <dbReference type="SAM" id="MobiDB-lite"/>
    </source>
</evidence>
<dbReference type="AlphaFoldDB" id="A0ABD3XM04"/>
<comment type="caution">
    <text evidence="3">The sequence shown here is derived from an EMBL/GenBank/DDBJ whole genome shotgun (WGS) entry which is preliminary data.</text>
</comment>
<reference evidence="3 4" key="1">
    <citation type="submission" date="2024-11" db="EMBL/GenBank/DDBJ databases">
        <title>Chromosome-level genome assembly of the freshwater bivalve Anodonta woodiana.</title>
        <authorList>
            <person name="Chen X."/>
        </authorList>
    </citation>
    <scope>NUCLEOTIDE SEQUENCE [LARGE SCALE GENOMIC DNA]</scope>
    <source>
        <strain evidence="3">MN2024</strain>
        <tissue evidence="3">Gills</tissue>
    </source>
</reference>
<proteinExistence type="predicted"/>
<evidence type="ECO:0000313" key="4">
    <source>
        <dbReference type="Proteomes" id="UP001634394"/>
    </source>
</evidence>
<dbReference type="PROSITE" id="PS51034">
    <property type="entry name" value="ZP_2"/>
    <property type="match status" value="1"/>
</dbReference>
<dbReference type="EMBL" id="JBJQND010000002">
    <property type="protein sequence ID" value="KAL3886725.1"/>
    <property type="molecule type" value="Genomic_DNA"/>
</dbReference>
<dbReference type="Gene3D" id="2.60.40.4100">
    <property type="entry name" value="Zona pellucida, ZP-C domain"/>
    <property type="match status" value="1"/>
</dbReference>
<feature type="compositionally biased region" description="Polar residues" evidence="1">
    <location>
        <begin position="215"/>
        <end position="243"/>
    </location>
</feature>
<dbReference type="InterPro" id="IPR001507">
    <property type="entry name" value="ZP_dom"/>
</dbReference>
<evidence type="ECO:0000259" key="2">
    <source>
        <dbReference type="PROSITE" id="PS51034"/>
    </source>
</evidence>
<keyword evidence="4" id="KW-1185">Reference proteome</keyword>
<evidence type="ECO:0000313" key="3">
    <source>
        <dbReference type="EMBL" id="KAL3886725.1"/>
    </source>
</evidence>
<sequence length="289" mass="31056">MEKGRAGIGEGTGINMNAKGSDISFPIKVMLMREKQNSTYGAVVVGGKDLAFYNLTCNNIPIGGFSFQKTLNLTESEQVTYTPYMESTLNVQMEVLNNGSIIANKPIPIGTALKLSISCEVGFNVFLEICIATDFSHKYNKTLLLKGASMDMDLISNFTENNAPTVLPMAPSTSAIPRHSTEATLYAFHFAGSNSIEIVCNITVCQSDDSSCPSNHVSTPNILTPSSRSSITGSTPATSSTIKPSPPNSARRKRNIPDGPRTETLRTDLWVVDTITDNVNGMKVSGTSK</sequence>
<dbReference type="InterPro" id="IPR042235">
    <property type="entry name" value="ZP-C_dom"/>
</dbReference>
<accession>A0ABD3XM04</accession>
<feature type="region of interest" description="Disordered" evidence="1">
    <location>
        <begin position="215"/>
        <end position="264"/>
    </location>
</feature>
<feature type="domain" description="ZP" evidence="2">
    <location>
        <begin position="1"/>
        <end position="219"/>
    </location>
</feature>
<dbReference type="Proteomes" id="UP001634394">
    <property type="component" value="Unassembled WGS sequence"/>
</dbReference>
<organism evidence="3 4">
    <name type="scientific">Sinanodonta woodiana</name>
    <name type="common">Chinese pond mussel</name>
    <name type="synonym">Anodonta woodiana</name>
    <dbReference type="NCBI Taxonomy" id="1069815"/>
    <lineage>
        <taxon>Eukaryota</taxon>
        <taxon>Metazoa</taxon>
        <taxon>Spiralia</taxon>
        <taxon>Lophotrochozoa</taxon>
        <taxon>Mollusca</taxon>
        <taxon>Bivalvia</taxon>
        <taxon>Autobranchia</taxon>
        <taxon>Heteroconchia</taxon>
        <taxon>Palaeoheterodonta</taxon>
        <taxon>Unionida</taxon>
        <taxon>Unionoidea</taxon>
        <taxon>Unionidae</taxon>
        <taxon>Unioninae</taxon>
        <taxon>Sinanodonta</taxon>
    </lineage>
</organism>
<gene>
    <name evidence="3" type="ORF">ACJMK2_026703</name>
</gene>
<feature type="non-terminal residue" evidence="3">
    <location>
        <position position="289"/>
    </location>
</feature>